<keyword evidence="3" id="KW-1185">Reference proteome</keyword>
<organism evidence="2 3">
    <name type="scientific">Amycolatopsis acididurans</name>
    <dbReference type="NCBI Taxonomy" id="2724524"/>
    <lineage>
        <taxon>Bacteria</taxon>
        <taxon>Bacillati</taxon>
        <taxon>Actinomycetota</taxon>
        <taxon>Actinomycetes</taxon>
        <taxon>Pseudonocardiales</taxon>
        <taxon>Pseudonocardiaceae</taxon>
        <taxon>Amycolatopsis</taxon>
    </lineage>
</organism>
<accession>A0ABX1JFP6</accession>
<proteinExistence type="predicted"/>
<dbReference type="EMBL" id="JAAXLS010000060">
    <property type="protein sequence ID" value="NKQ58563.1"/>
    <property type="molecule type" value="Genomic_DNA"/>
</dbReference>
<dbReference type="Proteomes" id="UP000715441">
    <property type="component" value="Unassembled WGS sequence"/>
</dbReference>
<keyword evidence="1" id="KW-0812">Transmembrane</keyword>
<evidence type="ECO:0000313" key="3">
    <source>
        <dbReference type="Proteomes" id="UP000715441"/>
    </source>
</evidence>
<name>A0ABX1JFP6_9PSEU</name>
<evidence type="ECO:0000313" key="2">
    <source>
        <dbReference type="EMBL" id="NKQ58563.1"/>
    </source>
</evidence>
<evidence type="ECO:0000256" key="1">
    <source>
        <dbReference type="SAM" id="Phobius"/>
    </source>
</evidence>
<sequence length="49" mass="4888">MESLQVDLSLLTGAAMSELGIAVAPVASVLFGFSSLPLGQAPTLSRVAA</sequence>
<gene>
    <name evidence="2" type="ORF">HFP15_37535</name>
</gene>
<dbReference type="RefSeq" id="WP_168522519.1">
    <property type="nucleotide sequence ID" value="NZ_JAAXLS010000060.1"/>
</dbReference>
<evidence type="ECO:0008006" key="4">
    <source>
        <dbReference type="Google" id="ProtNLM"/>
    </source>
</evidence>
<keyword evidence="1" id="KW-0472">Membrane</keyword>
<keyword evidence="1" id="KW-1133">Transmembrane helix</keyword>
<feature type="transmembrane region" description="Helical" evidence="1">
    <location>
        <begin position="20"/>
        <end position="39"/>
    </location>
</feature>
<comment type="caution">
    <text evidence="2">The sequence shown here is derived from an EMBL/GenBank/DDBJ whole genome shotgun (WGS) entry which is preliminary data.</text>
</comment>
<protein>
    <recommendedName>
        <fullName evidence="4">MFS transporter</fullName>
    </recommendedName>
</protein>
<reference evidence="2 3" key="1">
    <citation type="submission" date="2020-04" db="EMBL/GenBank/DDBJ databases">
        <title>Novel species.</title>
        <authorList>
            <person name="Teo W.F.A."/>
            <person name="Lipun K."/>
            <person name="Srisuk N."/>
            <person name="Duangmal K."/>
        </authorList>
    </citation>
    <scope>NUCLEOTIDE SEQUENCE [LARGE SCALE GENOMIC DNA]</scope>
    <source>
        <strain evidence="2 3">K13G38</strain>
    </source>
</reference>